<feature type="domain" description="EAL" evidence="2">
    <location>
        <begin position="216"/>
        <end position="466"/>
    </location>
</feature>
<proteinExistence type="predicted"/>
<dbReference type="PROSITE" id="PS50887">
    <property type="entry name" value="GGDEF"/>
    <property type="match status" value="1"/>
</dbReference>
<reference evidence="4 5" key="1">
    <citation type="submission" date="2021-03" db="EMBL/GenBank/DDBJ databases">
        <title>The complete genome sequence of Acetobacter suratthaniensis TBRC 1719.</title>
        <authorList>
            <person name="Charoenyingcharoen P."/>
            <person name="Yukphan P."/>
        </authorList>
    </citation>
    <scope>NUCLEOTIDE SEQUENCE [LARGE SCALE GENOMIC DNA]</scope>
    <source>
        <strain evidence="4 5">TBRC 1719</strain>
    </source>
</reference>
<dbReference type="Gene3D" id="3.30.70.270">
    <property type="match status" value="1"/>
</dbReference>
<keyword evidence="5" id="KW-1185">Reference proteome</keyword>
<dbReference type="SMART" id="SM00052">
    <property type="entry name" value="EAL"/>
    <property type="match status" value="1"/>
</dbReference>
<dbReference type="InterPro" id="IPR000160">
    <property type="entry name" value="GGDEF_dom"/>
</dbReference>
<evidence type="ECO:0000313" key="4">
    <source>
        <dbReference type="EMBL" id="MBO1327536.1"/>
    </source>
</evidence>
<dbReference type="InterPro" id="IPR001633">
    <property type="entry name" value="EAL_dom"/>
</dbReference>
<dbReference type="SUPFAM" id="SSF55073">
    <property type="entry name" value="Nucleotide cyclase"/>
    <property type="match status" value="1"/>
</dbReference>
<name>A0ABS3LIV6_9PROT</name>
<dbReference type="CDD" id="cd01948">
    <property type="entry name" value="EAL"/>
    <property type="match status" value="1"/>
</dbReference>
<organism evidence="4 5">
    <name type="scientific">Acetobacter suratthaniensis</name>
    <dbReference type="NCBI Taxonomy" id="1502841"/>
    <lineage>
        <taxon>Bacteria</taxon>
        <taxon>Pseudomonadati</taxon>
        <taxon>Pseudomonadota</taxon>
        <taxon>Alphaproteobacteria</taxon>
        <taxon>Acetobacterales</taxon>
        <taxon>Acetobacteraceae</taxon>
        <taxon>Acetobacter</taxon>
    </lineage>
</organism>
<dbReference type="RefSeq" id="WP_207852686.1">
    <property type="nucleotide sequence ID" value="NZ_JAFVMG010000001.1"/>
</dbReference>
<dbReference type="InterPro" id="IPR052155">
    <property type="entry name" value="Biofilm_reg_signaling"/>
</dbReference>
<dbReference type="CDD" id="cd01949">
    <property type="entry name" value="GGDEF"/>
    <property type="match status" value="1"/>
</dbReference>
<dbReference type="InterPro" id="IPR029787">
    <property type="entry name" value="Nucleotide_cyclase"/>
</dbReference>
<dbReference type="NCBIfam" id="TIGR00254">
    <property type="entry name" value="GGDEF"/>
    <property type="match status" value="1"/>
</dbReference>
<comment type="caution">
    <text evidence="4">The sequence shown here is derived from an EMBL/GenBank/DDBJ whole genome shotgun (WGS) entry which is preliminary data.</text>
</comment>
<keyword evidence="1" id="KW-0812">Transmembrane</keyword>
<dbReference type="InterPro" id="IPR043128">
    <property type="entry name" value="Rev_trsase/Diguanyl_cyclase"/>
</dbReference>
<dbReference type="Proteomes" id="UP000664399">
    <property type="component" value="Unassembled WGS sequence"/>
</dbReference>
<dbReference type="PANTHER" id="PTHR44757">
    <property type="entry name" value="DIGUANYLATE CYCLASE DGCP"/>
    <property type="match status" value="1"/>
</dbReference>
<keyword evidence="1" id="KW-0472">Membrane</keyword>
<dbReference type="PANTHER" id="PTHR44757:SF2">
    <property type="entry name" value="BIOFILM ARCHITECTURE MAINTENANCE PROTEIN MBAA"/>
    <property type="match status" value="1"/>
</dbReference>
<gene>
    <name evidence="4" type="ORF">J2D75_03470</name>
</gene>
<feature type="domain" description="GGDEF" evidence="3">
    <location>
        <begin position="73"/>
        <end position="207"/>
    </location>
</feature>
<dbReference type="Pfam" id="PF00990">
    <property type="entry name" value="GGDEF"/>
    <property type="match status" value="1"/>
</dbReference>
<feature type="transmembrane region" description="Helical" evidence="1">
    <location>
        <begin position="6"/>
        <end position="27"/>
    </location>
</feature>
<evidence type="ECO:0000259" key="2">
    <source>
        <dbReference type="PROSITE" id="PS50883"/>
    </source>
</evidence>
<evidence type="ECO:0000313" key="5">
    <source>
        <dbReference type="Proteomes" id="UP000664399"/>
    </source>
</evidence>
<dbReference type="PROSITE" id="PS50883">
    <property type="entry name" value="EAL"/>
    <property type="match status" value="1"/>
</dbReference>
<dbReference type="InterPro" id="IPR035919">
    <property type="entry name" value="EAL_sf"/>
</dbReference>
<accession>A0ABS3LIV6</accession>
<keyword evidence="1" id="KW-1133">Transmembrane helix</keyword>
<dbReference type="EMBL" id="JAFVMG010000001">
    <property type="protein sequence ID" value="MBO1327536.1"/>
    <property type="molecule type" value="Genomic_DNA"/>
</dbReference>
<dbReference type="Pfam" id="PF00563">
    <property type="entry name" value="EAL"/>
    <property type="match status" value="1"/>
</dbReference>
<dbReference type="SUPFAM" id="SSF141868">
    <property type="entry name" value="EAL domain-like"/>
    <property type="match status" value="1"/>
</dbReference>
<protein>
    <submittedName>
        <fullName evidence="4">Bifunctional diguanylate cyclase/phosphodiesterase</fullName>
    </submittedName>
</protein>
<dbReference type="SMART" id="SM00267">
    <property type="entry name" value="GGDEF"/>
    <property type="match status" value="1"/>
</dbReference>
<sequence length="469" mass="52105">MVYPVEALSIAGLVLSPCVSGAAYFGLHHRTRRRAMLPVSPRCLTDALTGLPNRQAFSEWMEKNLSTRQQPIGRKALLMIDLDRFKEINDDRGHSVGDEILRVLGRRLRHCMDEKKGEFIAHAGGDKFFACCSFSSQRGVMDFLARMRRVLARPVRLQGGSVAVGANFGVAFWVDGAPGRDALLTRAELAMNCARSSDQQDVCYYDPAMDQALRHRLNIVDELRHAIARNQLSLCYQAQKQISDKTIVGFEALLRWEHPMLGAISPVVFIPVAEETGLIQEIGEWVLRTACHAASQWEQPYRISVNVSAEQFHHHDLPGLVREVLETTGLAASRLELELTETAIFTDMARARAILYELKDMGVSIAVDDYGTGHSSLGLIRDIVFDRIKLDKLFVQNALSNETDRAIIRAVIFLGHSLQASVLAEGVETEEQFAFLAAEGCDEIQGFLLSRPLPLDQLVATGKVRLLAA</sequence>
<evidence type="ECO:0000256" key="1">
    <source>
        <dbReference type="SAM" id="Phobius"/>
    </source>
</evidence>
<evidence type="ECO:0000259" key="3">
    <source>
        <dbReference type="PROSITE" id="PS50887"/>
    </source>
</evidence>
<dbReference type="Gene3D" id="3.20.20.450">
    <property type="entry name" value="EAL domain"/>
    <property type="match status" value="1"/>
</dbReference>